<dbReference type="Gene3D" id="3.40.1350.120">
    <property type="match status" value="1"/>
</dbReference>
<dbReference type="Proteomes" id="UP001597260">
    <property type="component" value="Unassembled WGS sequence"/>
</dbReference>
<dbReference type="InterPro" id="IPR040559">
    <property type="entry name" value="CdiA_C"/>
</dbReference>
<dbReference type="EMBL" id="JBHTMP010000052">
    <property type="protein sequence ID" value="MFD1324586.1"/>
    <property type="molecule type" value="Genomic_DNA"/>
</dbReference>
<dbReference type="RefSeq" id="WP_377575501.1">
    <property type="nucleotide sequence ID" value="NZ_JBHTMP010000052.1"/>
</dbReference>
<comment type="caution">
    <text evidence="2">The sequence shown here is derived from an EMBL/GenBank/DDBJ whole genome shotgun (WGS) entry which is preliminary data.</text>
</comment>
<evidence type="ECO:0000259" key="1">
    <source>
        <dbReference type="Pfam" id="PF18451"/>
    </source>
</evidence>
<feature type="domain" description="tRNA nuclease CdiA C-terminal" evidence="1">
    <location>
        <begin position="48"/>
        <end position="126"/>
    </location>
</feature>
<evidence type="ECO:0000313" key="2">
    <source>
        <dbReference type="EMBL" id="MFD1324586.1"/>
    </source>
</evidence>
<dbReference type="InterPro" id="IPR033806">
    <property type="entry name" value="CDI_toxin_Bp1026b-like"/>
</dbReference>
<dbReference type="CDD" id="cd13442">
    <property type="entry name" value="CDI_toxin_Bp1026b-like"/>
    <property type="match status" value="1"/>
</dbReference>
<dbReference type="Pfam" id="PF18451">
    <property type="entry name" value="CdiA_C"/>
    <property type="match status" value="1"/>
</dbReference>
<name>A0ABW3YJG8_9ACTN</name>
<keyword evidence="3" id="KW-1185">Reference proteome</keyword>
<protein>
    <recommendedName>
        <fullName evidence="1">tRNA nuclease CdiA C-terminal domain-containing protein</fullName>
    </recommendedName>
</protein>
<accession>A0ABW3YJG8</accession>
<sequence length="135" mass="15223">MQQRSLELENECADTVADKGYRVHQNPTKQQVAEARLNTGDTGDPASSPDYLIEDYVFDCYSPTPGKSTRGIWSQVSAKMEKRQAQRITLNLHDWDGELSALQKQFADWPIPDLKEMLAVTRSGAIIQVVRRDQG</sequence>
<proteinExistence type="predicted"/>
<evidence type="ECO:0000313" key="3">
    <source>
        <dbReference type="Proteomes" id="UP001597260"/>
    </source>
</evidence>
<gene>
    <name evidence="2" type="ORF">ACFQ4H_26210</name>
</gene>
<organism evidence="2 3">
    <name type="scientific">Micromonospora sonneratiae</name>
    <dbReference type="NCBI Taxonomy" id="1184706"/>
    <lineage>
        <taxon>Bacteria</taxon>
        <taxon>Bacillati</taxon>
        <taxon>Actinomycetota</taxon>
        <taxon>Actinomycetes</taxon>
        <taxon>Micromonosporales</taxon>
        <taxon>Micromonosporaceae</taxon>
        <taxon>Micromonospora</taxon>
    </lineage>
</organism>
<reference evidence="3" key="1">
    <citation type="journal article" date="2019" name="Int. J. Syst. Evol. Microbiol.">
        <title>The Global Catalogue of Microorganisms (GCM) 10K type strain sequencing project: providing services to taxonomists for standard genome sequencing and annotation.</title>
        <authorList>
            <consortium name="The Broad Institute Genomics Platform"/>
            <consortium name="The Broad Institute Genome Sequencing Center for Infectious Disease"/>
            <person name="Wu L."/>
            <person name="Ma J."/>
        </authorList>
    </citation>
    <scope>NUCLEOTIDE SEQUENCE [LARGE SCALE GENOMIC DNA]</scope>
    <source>
        <strain evidence="3">JCM 31037</strain>
    </source>
</reference>